<reference evidence="4" key="1">
    <citation type="journal article" date="2019" name="Int. J. Syst. Evol. Microbiol.">
        <title>The Global Catalogue of Microorganisms (GCM) 10K type strain sequencing project: providing services to taxonomists for standard genome sequencing and annotation.</title>
        <authorList>
            <consortium name="The Broad Institute Genomics Platform"/>
            <consortium name="The Broad Institute Genome Sequencing Center for Infectious Disease"/>
            <person name="Wu L."/>
            <person name="Ma J."/>
        </authorList>
    </citation>
    <scope>NUCLEOTIDE SEQUENCE [LARGE SCALE GENOMIC DNA]</scope>
    <source>
        <strain evidence="4">CCUG 49339</strain>
    </source>
</reference>
<keyword evidence="4" id="KW-1185">Reference proteome</keyword>
<dbReference type="InterPro" id="IPR005754">
    <property type="entry name" value="Sortase"/>
</dbReference>
<protein>
    <submittedName>
        <fullName evidence="3">Class D sortase</fullName>
    </submittedName>
</protein>
<dbReference type="NCBIfam" id="NF033746">
    <property type="entry name" value="class_D_sortase"/>
    <property type="match status" value="1"/>
</dbReference>
<evidence type="ECO:0000256" key="2">
    <source>
        <dbReference type="SAM" id="Phobius"/>
    </source>
</evidence>
<evidence type="ECO:0000313" key="4">
    <source>
        <dbReference type="Proteomes" id="UP001597214"/>
    </source>
</evidence>
<keyword evidence="2" id="KW-0472">Membrane</keyword>
<dbReference type="InterPro" id="IPR023365">
    <property type="entry name" value="Sortase_dom-sf"/>
</dbReference>
<accession>A0ABW4LT51</accession>
<dbReference type="RefSeq" id="WP_377928855.1">
    <property type="nucleotide sequence ID" value="NZ_JBHUEM010000021.1"/>
</dbReference>
<keyword evidence="1" id="KW-0378">Hydrolase</keyword>
<dbReference type="Proteomes" id="UP001597214">
    <property type="component" value="Unassembled WGS sequence"/>
</dbReference>
<dbReference type="SUPFAM" id="SSF63817">
    <property type="entry name" value="Sortase"/>
    <property type="match status" value="1"/>
</dbReference>
<evidence type="ECO:0000256" key="1">
    <source>
        <dbReference type="ARBA" id="ARBA00022801"/>
    </source>
</evidence>
<feature type="transmembrane region" description="Helical" evidence="2">
    <location>
        <begin position="12"/>
        <end position="34"/>
    </location>
</feature>
<dbReference type="Pfam" id="PF04203">
    <property type="entry name" value="Sortase"/>
    <property type="match status" value="1"/>
</dbReference>
<proteinExistence type="predicted"/>
<dbReference type="CDD" id="cd05828">
    <property type="entry name" value="Sortase_D_1"/>
    <property type="match status" value="1"/>
</dbReference>
<dbReference type="EMBL" id="JBHUEM010000021">
    <property type="protein sequence ID" value="MFD1737636.1"/>
    <property type="molecule type" value="Genomic_DNA"/>
</dbReference>
<name>A0ABW4LT51_9BACI</name>
<sequence>MVNMLKNKISLFIMAVGAVMIISNIYTFLVGYTASSSSPSEIKTKEDVKVYEQKKVNLYYTIPVIGDKFGDLYIPKLKKHLPIYQGTSEDVLKKGIGHVYRSALPGENNHAILSGHRDTVFRNLDQLKLQDELIVRTEAGEFLYKIKKIRIVDANDRTVNTPKPKGMLTLTTCYPFQFIGPAPKRYIITSELIVKQHKKSTSP</sequence>
<comment type="caution">
    <text evidence="3">The sequence shown here is derived from an EMBL/GenBank/DDBJ whole genome shotgun (WGS) entry which is preliminary data.</text>
</comment>
<organism evidence="3 4">
    <name type="scientific">Bacillus salitolerans</name>
    <dbReference type="NCBI Taxonomy" id="1437434"/>
    <lineage>
        <taxon>Bacteria</taxon>
        <taxon>Bacillati</taxon>
        <taxon>Bacillota</taxon>
        <taxon>Bacilli</taxon>
        <taxon>Bacillales</taxon>
        <taxon>Bacillaceae</taxon>
        <taxon>Bacillus</taxon>
    </lineage>
</organism>
<dbReference type="NCBIfam" id="TIGR01076">
    <property type="entry name" value="sortase_fam"/>
    <property type="match status" value="1"/>
</dbReference>
<gene>
    <name evidence="3" type="ORF">ACFSCX_13900</name>
</gene>
<evidence type="ECO:0000313" key="3">
    <source>
        <dbReference type="EMBL" id="MFD1737636.1"/>
    </source>
</evidence>
<dbReference type="InterPro" id="IPR041999">
    <property type="entry name" value="Sortase_D_1"/>
</dbReference>
<dbReference type="InterPro" id="IPR053525">
    <property type="entry name" value="Sortase_D"/>
</dbReference>
<keyword evidence="2" id="KW-0812">Transmembrane</keyword>
<dbReference type="Gene3D" id="2.40.260.10">
    <property type="entry name" value="Sortase"/>
    <property type="match status" value="1"/>
</dbReference>
<keyword evidence="2" id="KW-1133">Transmembrane helix</keyword>